<evidence type="ECO:0000313" key="2">
    <source>
        <dbReference type="Proteomes" id="UP000827976"/>
    </source>
</evidence>
<organism evidence="1 2">
    <name type="scientific">Dioscorea alata</name>
    <name type="common">Purple yam</name>
    <dbReference type="NCBI Taxonomy" id="55571"/>
    <lineage>
        <taxon>Eukaryota</taxon>
        <taxon>Viridiplantae</taxon>
        <taxon>Streptophyta</taxon>
        <taxon>Embryophyta</taxon>
        <taxon>Tracheophyta</taxon>
        <taxon>Spermatophyta</taxon>
        <taxon>Magnoliopsida</taxon>
        <taxon>Liliopsida</taxon>
        <taxon>Dioscoreales</taxon>
        <taxon>Dioscoreaceae</taxon>
        <taxon>Dioscorea</taxon>
    </lineage>
</organism>
<protein>
    <submittedName>
        <fullName evidence="1">Uncharacterized protein</fullName>
    </submittedName>
</protein>
<dbReference type="EMBL" id="CM037029">
    <property type="protein sequence ID" value="KAH7653243.1"/>
    <property type="molecule type" value="Genomic_DNA"/>
</dbReference>
<accession>A0ACB7TYU2</accession>
<dbReference type="Proteomes" id="UP000827976">
    <property type="component" value="Chromosome 19"/>
</dbReference>
<name>A0ACB7TYU2_DIOAL</name>
<sequence length="121" mass="13992">MHELKKALTSMFVSKEWLNSPFAKKSDGKKVENLVVGDAKFWDAFVYCLKSVISLVKVLILVNGDSKPTIGYIFEAMDRAKQKITKKFDYVSSRYKRIWEIIDEKWLLQLHRPSACSCILS</sequence>
<reference evidence="2" key="1">
    <citation type="journal article" date="2022" name="Nat. Commun.">
        <title>Chromosome evolution and the genetic basis of agronomically important traits in greater yam.</title>
        <authorList>
            <person name="Bredeson J.V."/>
            <person name="Lyons J.B."/>
            <person name="Oniyinde I.O."/>
            <person name="Okereke N.R."/>
            <person name="Kolade O."/>
            <person name="Nnabue I."/>
            <person name="Nwadili C.O."/>
            <person name="Hribova E."/>
            <person name="Parker M."/>
            <person name="Nwogha J."/>
            <person name="Shu S."/>
            <person name="Carlson J."/>
            <person name="Kariba R."/>
            <person name="Muthemba S."/>
            <person name="Knop K."/>
            <person name="Barton G.J."/>
            <person name="Sherwood A.V."/>
            <person name="Lopez-Montes A."/>
            <person name="Asiedu R."/>
            <person name="Jamnadass R."/>
            <person name="Muchugi A."/>
            <person name="Goodstein D."/>
            <person name="Egesi C.N."/>
            <person name="Featherston J."/>
            <person name="Asfaw A."/>
            <person name="Simpson G.G."/>
            <person name="Dolezel J."/>
            <person name="Hendre P.S."/>
            <person name="Van Deynze A."/>
            <person name="Kumar P.L."/>
            <person name="Obidiegwu J.E."/>
            <person name="Bhattacharjee R."/>
            <person name="Rokhsar D.S."/>
        </authorList>
    </citation>
    <scope>NUCLEOTIDE SEQUENCE [LARGE SCALE GENOMIC DNA]</scope>
    <source>
        <strain evidence="2">cv. TDa95/00328</strain>
    </source>
</reference>
<comment type="caution">
    <text evidence="1">The sequence shown here is derived from an EMBL/GenBank/DDBJ whole genome shotgun (WGS) entry which is preliminary data.</text>
</comment>
<evidence type="ECO:0000313" key="1">
    <source>
        <dbReference type="EMBL" id="KAH7653243.1"/>
    </source>
</evidence>
<proteinExistence type="predicted"/>
<gene>
    <name evidence="1" type="ORF">IHE45_19G068500</name>
</gene>
<keyword evidence="2" id="KW-1185">Reference proteome</keyword>